<keyword evidence="2" id="KW-1185">Reference proteome</keyword>
<dbReference type="Proteomes" id="UP000003544">
    <property type="component" value="Unassembled WGS sequence"/>
</dbReference>
<name>F5T3C6_9GAMM</name>
<proteinExistence type="predicted"/>
<evidence type="ECO:0000313" key="2">
    <source>
        <dbReference type="Proteomes" id="UP000003544"/>
    </source>
</evidence>
<gene>
    <name evidence="1" type="ORF">MAMP_01403</name>
</gene>
<dbReference type="EMBL" id="AFIG01000003">
    <property type="protein sequence ID" value="EGL53618.1"/>
    <property type="molecule type" value="Genomic_DNA"/>
</dbReference>
<reference evidence="1 2" key="1">
    <citation type="journal article" date="2011" name="J. Bacteriol.">
        <title>Draft genome sequence of Methylophaga aminisulfidivorans MP T.</title>
        <authorList>
            <person name="Han G.H."/>
            <person name="Kim W."/>
            <person name="Chun J."/>
            <person name="Kim S.W."/>
        </authorList>
    </citation>
    <scope>NUCLEOTIDE SEQUENCE [LARGE SCALE GENOMIC DNA]</scope>
    <source>
        <strain evidence="2">MP(T)</strain>
    </source>
</reference>
<organism evidence="1 2">
    <name type="scientific">Methylophaga aminisulfidivorans MP</name>
    <dbReference type="NCBI Taxonomy" id="1026882"/>
    <lineage>
        <taxon>Bacteria</taxon>
        <taxon>Pseudomonadati</taxon>
        <taxon>Pseudomonadota</taxon>
        <taxon>Gammaproteobacteria</taxon>
        <taxon>Thiotrichales</taxon>
        <taxon>Piscirickettsiaceae</taxon>
        <taxon>Methylophaga</taxon>
    </lineage>
</organism>
<dbReference type="AlphaFoldDB" id="F5T3C6"/>
<sequence>MPPFTLALKQILVTVFYRVNSVQRLFSSIWRCAVSDHN</sequence>
<accession>F5T3C6</accession>
<protein>
    <submittedName>
        <fullName evidence="1">Uncharacterized protein</fullName>
    </submittedName>
</protein>
<comment type="caution">
    <text evidence="1">The sequence shown here is derived from an EMBL/GenBank/DDBJ whole genome shotgun (WGS) entry which is preliminary data.</text>
</comment>
<evidence type="ECO:0000313" key="1">
    <source>
        <dbReference type="EMBL" id="EGL53618.1"/>
    </source>
</evidence>